<feature type="compositionally biased region" description="Basic and acidic residues" evidence="1">
    <location>
        <begin position="147"/>
        <end position="169"/>
    </location>
</feature>
<gene>
    <name evidence="2" type="ORF">Tco_1042040</name>
</gene>
<organism evidence="2 3">
    <name type="scientific">Tanacetum coccineum</name>
    <dbReference type="NCBI Taxonomy" id="301880"/>
    <lineage>
        <taxon>Eukaryota</taxon>
        <taxon>Viridiplantae</taxon>
        <taxon>Streptophyta</taxon>
        <taxon>Embryophyta</taxon>
        <taxon>Tracheophyta</taxon>
        <taxon>Spermatophyta</taxon>
        <taxon>Magnoliopsida</taxon>
        <taxon>eudicotyledons</taxon>
        <taxon>Gunneridae</taxon>
        <taxon>Pentapetalae</taxon>
        <taxon>asterids</taxon>
        <taxon>campanulids</taxon>
        <taxon>Asterales</taxon>
        <taxon>Asteraceae</taxon>
        <taxon>Asteroideae</taxon>
        <taxon>Anthemideae</taxon>
        <taxon>Anthemidinae</taxon>
        <taxon>Tanacetum</taxon>
    </lineage>
</organism>
<feature type="compositionally biased region" description="Acidic residues" evidence="1">
    <location>
        <begin position="179"/>
        <end position="188"/>
    </location>
</feature>
<dbReference type="Proteomes" id="UP001151760">
    <property type="component" value="Unassembled WGS sequence"/>
</dbReference>
<comment type="caution">
    <text evidence="2">The sequence shown here is derived from an EMBL/GenBank/DDBJ whole genome shotgun (WGS) entry which is preliminary data.</text>
</comment>
<evidence type="ECO:0000313" key="3">
    <source>
        <dbReference type="Proteomes" id="UP001151760"/>
    </source>
</evidence>
<proteinExistence type="predicted"/>
<feature type="region of interest" description="Disordered" evidence="1">
    <location>
        <begin position="147"/>
        <end position="218"/>
    </location>
</feature>
<sequence>MMVDETTNDSIKKNLPKIVAEGIRLEREKVKADIASMVAEGVRKEQERTRAELSLQVTNDVATNVPPHVNAFLRNYMNNHILHVHLTESASSTIPDLQQQLYLKMTDDEQAHDADLPIWLALKYKYEKYACHVEPYRVDAFRSRYHEDHQDDDARPEGESNAKRQRTFEHGTYTRGTNDDEVPSEEVSPELLAEVSGKGLTTDDPQRMQDALNDMMKR</sequence>
<protein>
    <submittedName>
        <fullName evidence="2">Uncharacterized protein</fullName>
    </submittedName>
</protein>
<evidence type="ECO:0000313" key="2">
    <source>
        <dbReference type="EMBL" id="GJT75315.1"/>
    </source>
</evidence>
<evidence type="ECO:0000256" key="1">
    <source>
        <dbReference type="SAM" id="MobiDB-lite"/>
    </source>
</evidence>
<dbReference type="EMBL" id="BQNB010018520">
    <property type="protein sequence ID" value="GJT75315.1"/>
    <property type="molecule type" value="Genomic_DNA"/>
</dbReference>
<reference evidence="2" key="1">
    <citation type="journal article" date="2022" name="Int. J. Mol. Sci.">
        <title>Draft Genome of Tanacetum Coccineum: Genomic Comparison of Closely Related Tanacetum-Family Plants.</title>
        <authorList>
            <person name="Yamashiro T."/>
            <person name="Shiraishi A."/>
            <person name="Nakayama K."/>
            <person name="Satake H."/>
        </authorList>
    </citation>
    <scope>NUCLEOTIDE SEQUENCE</scope>
</reference>
<accession>A0ABQ5GJ73</accession>
<name>A0ABQ5GJ73_9ASTR</name>
<reference evidence="2" key="2">
    <citation type="submission" date="2022-01" db="EMBL/GenBank/DDBJ databases">
        <authorList>
            <person name="Yamashiro T."/>
            <person name="Shiraishi A."/>
            <person name="Satake H."/>
            <person name="Nakayama K."/>
        </authorList>
    </citation>
    <scope>NUCLEOTIDE SEQUENCE</scope>
</reference>
<keyword evidence="3" id="KW-1185">Reference proteome</keyword>